<dbReference type="InterPro" id="IPR045011">
    <property type="entry name" value="TYRAAT1/2"/>
</dbReference>
<keyword evidence="1" id="KW-0560">Oxidoreductase</keyword>
<dbReference type="InterPro" id="IPR046826">
    <property type="entry name" value="PDH_N"/>
</dbReference>
<protein>
    <recommendedName>
        <fullName evidence="2">Prephenate/arogenate dehydrogenase domain-containing protein</fullName>
    </recommendedName>
</protein>
<dbReference type="GO" id="GO:0004665">
    <property type="term" value="F:prephenate dehydrogenase (NADP+) activity"/>
    <property type="evidence" value="ECO:0007669"/>
    <property type="project" value="InterPro"/>
</dbReference>
<evidence type="ECO:0000256" key="1">
    <source>
        <dbReference type="ARBA" id="ARBA00023002"/>
    </source>
</evidence>
<dbReference type="OrthoDB" id="2414662at2759"/>
<dbReference type="GO" id="GO:0033730">
    <property type="term" value="F:arogenate dehydrogenase (NADP+) activity"/>
    <property type="evidence" value="ECO:0007669"/>
    <property type="project" value="InterPro"/>
</dbReference>
<sequence length="790" mass="87904">PRQLGNVVHSLGKIRQAGWGGNARAKRKWWEDNGREIQSAMSMIMSPPSSPSGPTWITLGSDSDAQTVANVCWGISQLSVPNASLLFDHVNDEAGGVLFQQRDTQCIANVLWSAAKVREQGDVKVEVPKLWRAMEENAGWFCKEATPQGISNVAMSCLKMGADGTRLFEEIDKQSERVVSSGNKQAIANLFWAVVKGGWKADRNSNGQGVTTIALAYAVLDNMFWAKHKDGVGSVEFFQTIDDNIDRLYPMFQDEHRNLSNISWYLAKVGHYSPVFFGLVERNKEEVLKQGSLIDLANLAWSISALGVCSEHEGLLRDVWCRIVEIYNGSRSGSENKPEGGKWFGKVQDEVMGYLEILSIGRVEEEVSPFRLSLDSSSFDDDDEAGTGAAADEAHSNYGNLLSIDAAVVDKRLAIEYNGPGHYLTSWNHGGRREGAKRWRKAARKADSMVEGTKRVRREEKEWASKTNKFGVKGVMDHMDESGALRKKKLGWFESLKLTKLRERPQRIAVVGFGRFGQFIARTFQKYGEVVAISRSDYSAEAQQMGVEYHPLSELSTLLPKLDVVVLACSILSFEKTVSTLFKSLPSTPPTADLPLVVDVLSVKEHPRRVLLNKIPPQFDILCTHPMFGPESGKNGWSGLNFVYERTRIAGVVDHGTESASPSQLASADLDYAVDRCERFLSIFEEEGCKMVNLSCEKHDEAAANSQFITHLVGRILGRQGLDYTPIDTRGFESVMKLIESTNSDSFDLFYGLYKYNANSMDTILKMKRAMDDVEEGLKIMEREDVNAPG</sequence>
<dbReference type="EMBL" id="BRXZ01001158">
    <property type="protein sequence ID" value="GMH63955.1"/>
    <property type="molecule type" value="Genomic_DNA"/>
</dbReference>
<feature type="non-terminal residue" evidence="3">
    <location>
        <position position="1"/>
    </location>
</feature>
<organism evidence="3 4">
    <name type="scientific">Triparma retinervis</name>
    <dbReference type="NCBI Taxonomy" id="2557542"/>
    <lineage>
        <taxon>Eukaryota</taxon>
        <taxon>Sar</taxon>
        <taxon>Stramenopiles</taxon>
        <taxon>Ochrophyta</taxon>
        <taxon>Bolidophyceae</taxon>
        <taxon>Parmales</taxon>
        <taxon>Triparmaceae</taxon>
        <taxon>Triparma</taxon>
    </lineage>
</organism>
<name>A0A9W7A9W2_9STRA</name>
<dbReference type="Proteomes" id="UP001165082">
    <property type="component" value="Unassembled WGS sequence"/>
</dbReference>
<dbReference type="Pfam" id="PF02153">
    <property type="entry name" value="PDH_N"/>
    <property type="match status" value="1"/>
</dbReference>
<dbReference type="GO" id="GO:0008977">
    <property type="term" value="F:prephenate dehydrogenase (NAD+) activity"/>
    <property type="evidence" value="ECO:0007669"/>
    <property type="project" value="InterPro"/>
</dbReference>
<gene>
    <name evidence="3" type="ORF">TrRE_jg2277</name>
</gene>
<dbReference type="PANTHER" id="PTHR43207">
    <property type="entry name" value="AROGENATE DEHYDROGENASE-RELATED"/>
    <property type="match status" value="1"/>
</dbReference>
<accession>A0A9W7A9W2</accession>
<dbReference type="InterPro" id="IPR003099">
    <property type="entry name" value="Prephen_DH"/>
</dbReference>
<evidence type="ECO:0000259" key="2">
    <source>
        <dbReference type="PROSITE" id="PS51176"/>
    </source>
</evidence>
<dbReference type="InterPro" id="IPR059064">
    <property type="entry name" value="TYRAAT2_C"/>
</dbReference>
<proteinExistence type="predicted"/>
<evidence type="ECO:0000313" key="3">
    <source>
        <dbReference type="EMBL" id="GMH63955.1"/>
    </source>
</evidence>
<feature type="non-terminal residue" evidence="3">
    <location>
        <position position="790"/>
    </location>
</feature>
<dbReference type="InterPro" id="IPR036291">
    <property type="entry name" value="NAD(P)-bd_dom_sf"/>
</dbReference>
<evidence type="ECO:0000313" key="4">
    <source>
        <dbReference type="Proteomes" id="UP001165082"/>
    </source>
</evidence>
<dbReference type="Gene3D" id="3.40.50.720">
    <property type="entry name" value="NAD(P)-binding Rossmann-like Domain"/>
    <property type="match status" value="1"/>
</dbReference>
<dbReference type="PANTHER" id="PTHR43207:SF4">
    <property type="entry name" value="AROGENATE DEHYDROGENASE 2, CHLOROPLASTIC"/>
    <property type="match status" value="1"/>
</dbReference>
<dbReference type="SUPFAM" id="SSF51735">
    <property type="entry name" value="NAD(P)-binding Rossmann-fold domains"/>
    <property type="match status" value="1"/>
</dbReference>
<comment type="caution">
    <text evidence="3">The sequence shown here is derived from an EMBL/GenBank/DDBJ whole genome shotgun (WGS) entry which is preliminary data.</text>
</comment>
<keyword evidence="4" id="KW-1185">Reference proteome</keyword>
<dbReference type="GO" id="GO:0006571">
    <property type="term" value="P:tyrosine biosynthetic process"/>
    <property type="evidence" value="ECO:0007669"/>
    <property type="project" value="InterPro"/>
</dbReference>
<reference evidence="3" key="1">
    <citation type="submission" date="2022-07" db="EMBL/GenBank/DDBJ databases">
        <title>Genome analysis of Parmales, a sister group of diatoms, reveals the evolutionary specialization of diatoms from phago-mixotrophs to photoautotrophs.</title>
        <authorList>
            <person name="Ban H."/>
            <person name="Sato S."/>
            <person name="Yoshikawa S."/>
            <person name="Kazumasa Y."/>
            <person name="Nakamura Y."/>
            <person name="Ichinomiya M."/>
            <person name="Saitoh K."/>
            <person name="Sato N."/>
            <person name="Blanc-Mathieu R."/>
            <person name="Endo H."/>
            <person name="Kuwata A."/>
            <person name="Ogata H."/>
        </authorList>
    </citation>
    <scope>NUCLEOTIDE SEQUENCE</scope>
</reference>
<feature type="domain" description="Prephenate/arogenate dehydrogenase" evidence="2">
    <location>
        <begin position="506"/>
        <end position="790"/>
    </location>
</feature>
<dbReference type="AlphaFoldDB" id="A0A9W7A9W2"/>
<dbReference type="GO" id="GO:0070403">
    <property type="term" value="F:NAD+ binding"/>
    <property type="evidence" value="ECO:0007669"/>
    <property type="project" value="InterPro"/>
</dbReference>
<dbReference type="Pfam" id="PF26213">
    <property type="entry name" value="TYRAAT1_C"/>
    <property type="match status" value="1"/>
</dbReference>
<dbReference type="PROSITE" id="PS51176">
    <property type="entry name" value="PDH_ADH"/>
    <property type="match status" value="1"/>
</dbReference>